<gene>
    <name evidence="1" type="ORF">KI387_030133</name>
</gene>
<feature type="non-terminal residue" evidence="1">
    <location>
        <position position="127"/>
    </location>
</feature>
<accession>A0AA38FEP2</accession>
<sequence length="127" mass="14250">MDWRCVTYKETYVDLDKEVSRVVISDEIGGKDVKVDIVSDDVGITKEICDKDVDAVMGAFEEIGATKVDEDVVRVGLDVVIREVVEIRVVGKVNVDVIDVEMMLEGAKDAILRMEVDEEMDKIDVER</sequence>
<comment type="caution">
    <text evidence="1">The sequence shown here is derived from an EMBL/GenBank/DDBJ whole genome shotgun (WGS) entry which is preliminary data.</text>
</comment>
<evidence type="ECO:0000313" key="1">
    <source>
        <dbReference type="EMBL" id="KAH9298451.1"/>
    </source>
</evidence>
<dbReference type="AlphaFoldDB" id="A0AA38FEP2"/>
<dbReference type="Proteomes" id="UP000824469">
    <property type="component" value="Unassembled WGS sequence"/>
</dbReference>
<dbReference type="EMBL" id="JAHRHJ020000010">
    <property type="protein sequence ID" value="KAH9298451.1"/>
    <property type="molecule type" value="Genomic_DNA"/>
</dbReference>
<protein>
    <submittedName>
        <fullName evidence="1">Uncharacterized protein</fullName>
    </submittedName>
</protein>
<reference evidence="1 2" key="1">
    <citation type="journal article" date="2021" name="Nat. Plants">
        <title>The Taxus genome provides insights into paclitaxel biosynthesis.</title>
        <authorList>
            <person name="Xiong X."/>
            <person name="Gou J."/>
            <person name="Liao Q."/>
            <person name="Li Y."/>
            <person name="Zhou Q."/>
            <person name="Bi G."/>
            <person name="Li C."/>
            <person name="Du R."/>
            <person name="Wang X."/>
            <person name="Sun T."/>
            <person name="Guo L."/>
            <person name="Liang H."/>
            <person name="Lu P."/>
            <person name="Wu Y."/>
            <person name="Zhang Z."/>
            <person name="Ro D.K."/>
            <person name="Shang Y."/>
            <person name="Huang S."/>
            <person name="Yan J."/>
        </authorList>
    </citation>
    <scope>NUCLEOTIDE SEQUENCE [LARGE SCALE GENOMIC DNA]</scope>
    <source>
        <strain evidence="1">Ta-2019</strain>
    </source>
</reference>
<proteinExistence type="predicted"/>
<organism evidence="1 2">
    <name type="scientific">Taxus chinensis</name>
    <name type="common">Chinese yew</name>
    <name type="synonym">Taxus wallichiana var. chinensis</name>
    <dbReference type="NCBI Taxonomy" id="29808"/>
    <lineage>
        <taxon>Eukaryota</taxon>
        <taxon>Viridiplantae</taxon>
        <taxon>Streptophyta</taxon>
        <taxon>Embryophyta</taxon>
        <taxon>Tracheophyta</taxon>
        <taxon>Spermatophyta</taxon>
        <taxon>Pinopsida</taxon>
        <taxon>Pinidae</taxon>
        <taxon>Conifers II</taxon>
        <taxon>Cupressales</taxon>
        <taxon>Taxaceae</taxon>
        <taxon>Taxus</taxon>
    </lineage>
</organism>
<evidence type="ECO:0000313" key="2">
    <source>
        <dbReference type="Proteomes" id="UP000824469"/>
    </source>
</evidence>
<keyword evidence="2" id="KW-1185">Reference proteome</keyword>
<name>A0AA38FEP2_TAXCH</name>